<evidence type="ECO:0000256" key="1">
    <source>
        <dbReference type="SAM" id="MobiDB-lite"/>
    </source>
</evidence>
<dbReference type="Proteomes" id="UP001049518">
    <property type="component" value="Chromosome"/>
</dbReference>
<feature type="region of interest" description="Disordered" evidence="1">
    <location>
        <begin position="178"/>
        <end position="201"/>
    </location>
</feature>
<accession>A0ABX8R9C5</accession>
<feature type="compositionally biased region" description="Basic residues" evidence="1">
    <location>
        <begin position="178"/>
        <end position="187"/>
    </location>
</feature>
<gene>
    <name evidence="2" type="ORF">AGRA3207_003467</name>
</gene>
<sequence length="341" mass="38484">MKTQCELLVPHMSQYRDFDDRGETRYLPYLMYFHRTDYRSAVINTDRLGFRVARGAEGSGSVATAPARGRVRLVAGSSAALGVGATSDATTVPSRLWTRYAPSTPWLNFGGRSHSSMQELILLLSYRHLLPEVDEIVILSGFNDLATSRLPKWQVGDNGAYFFCGDFFEAMERLRRRDRGRGRRRRERRGERVSPHTAAAARDPAEIVATALDLTSRHLEGYRSLAGPATRISYVLQPLAPWIRDEPAPQERLLFDELDGMSRQGTFTEMFGQIATREVWSLYSEGLRVACEKQDVSFVDLNSLLAEEAPKDSWIFVDRAHCTDAGYDLISRIIARQLNLS</sequence>
<keyword evidence="3" id="KW-1185">Reference proteome</keyword>
<reference evidence="2" key="1">
    <citation type="submission" date="2020-07" db="EMBL/GenBank/DDBJ databases">
        <authorList>
            <person name="Tarantini F.S."/>
            <person name="Hong K.W."/>
            <person name="Chan K.G."/>
        </authorList>
    </citation>
    <scope>NUCLEOTIDE SEQUENCE</scope>
    <source>
        <strain evidence="2">32-07</strain>
    </source>
</reference>
<organism evidence="2 3">
    <name type="scientific">Actinomadura graeca</name>
    <dbReference type="NCBI Taxonomy" id="2750812"/>
    <lineage>
        <taxon>Bacteria</taxon>
        <taxon>Bacillati</taxon>
        <taxon>Actinomycetota</taxon>
        <taxon>Actinomycetes</taxon>
        <taxon>Streptosporangiales</taxon>
        <taxon>Thermomonosporaceae</taxon>
        <taxon>Actinomadura</taxon>
    </lineage>
</organism>
<dbReference type="InterPro" id="IPR036514">
    <property type="entry name" value="SGNH_hydro_sf"/>
</dbReference>
<dbReference type="SUPFAM" id="SSF52266">
    <property type="entry name" value="SGNH hydrolase"/>
    <property type="match status" value="1"/>
</dbReference>
<name>A0ABX8R9C5_9ACTN</name>
<evidence type="ECO:0000313" key="3">
    <source>
        <dbReference type="Proteomes" id="UP001049518"/>
    </source>
</evidence>
<protein>
    <submittedName>
        <fullName evidence="2">Inducer of phenazine A</fullName>
    </submittedName>
</protein>
<proteinExistence type="predicted"/>
<dbReference type="Gene3D" id="3.40.50.1110">
    <property type="entry name" value="SGNH hydrolase"/>
    <property type="match status" value="1"/>
</dbReference>
<dbReference type="EMBL" id="CP059572">
    <property type="protein sequence ID" value="QXJ26572.1"/>
    <property type="molecule type" value="Genomic_DNA"/>
</dbReference>
<evidence type="ECO:0000313" key="2">
    <source>
        <dbReference type="EMBL" id="QXJ26572.1"/>
    </source>
</evidence>